<dbReference type="EMBL" id="FOZL01000001">
    <property type="protein sequence ID" value="SFS05009.1"/>
    <property type="molecule type" value="Genomic_DNA"/>
</dbReference>
<dbReference type="SUPFAM" id="SSF51556">
    <property type="entry name" value="Metallo-dependent hydrolases"/>
    <property type="match status" value="1"/>
</dbReference>
<sequence length="287" mass="32403">MPLMNRRQFLTTATAAVVTKPEPLIDAHVHVFTRNPRFPYAPNSHPPDIDASAEALLALMQANGVDRTVLIQVIHYRWDNAYLADVLRRYPKQFMGVCRVNPEDPAAPDQLSRLTEVQGFHGVRLSPAATPEGDWIKGPLMPKLWRRCEQLKVPMTLLIPASRLPDIHPLIEANPDLTVVIDHMADAPLSNDLNLLVLSRYPKVFTKLSHLGTISKQPYPYPDTQPRVQALLKAFGPERLMAATDWPVSLPSLTYAQAIALFRSHLDLTPEQRTQILTRAVRRVWPF</sequence>
<keyword evidence="3" id="KW-1185">Reference proteome</keyword>
<dbReference type="OrthoDB" id="9787654at2"/>
<keyword evidence="2" id="KW-0378">Hydrolase</keyword>
<dbReference type="Pfam" id="PF04909">
    <property type="entry name" value="Amidohydro_2"/>
    <property type="match status" value="1"/>
</dbReference>
<protein>
    <submittedName>
        <fullName evidence="2">Predicted metal-dependent hydrolase, TIM-barrel fold</fullName>
    </submittedName>
</protein>
<dbReference type="InterPro" id="IPR032466">
    <property type="entry name" value="Metal_Hydrolase"/>
</dbReference>
<dbReference type="AlphaFoldDB" id="A0A1I6LNL9"/>
<feature type="domain" description="Amidohydrolase-related" evidence="1">
    <location>
        <begin position="25"/>
        <end position="287"/>
    </location>
</feature>
<dbReference type="Proteomes" id="UP000199024">
    <property type="component" value="Unassembled WGS sequence"/>
</dbReference>
<reference evidence="2 3" key="1">
    <citation type="submission" date="2016-10" db="EMBL/GenBank/DDBJ databases">
        <authorList>
            <person name="de Groot N.N."/>
        </authorList>
    </citation>
    <scope>NUCLEOTIDE SEQUENCE [LARGE SCALE GENOMIC DNA]</scope>
    <source>
        <strain evidence="2 3">DSM 21001</strain>
    </source>
</reference>
<dbReference type="InterPro" id="IPR052358">
    <property type="entry name" value="Aro_Compnd_Degr_Hydrolases"/>
</dbReference>
<proteinExistence type="predicted"/>
<dbReference type="InterPro" id="IPR006680">
    <property type="entry name" value="Amidohydro-rel"/>
</dbReference>
<dbReference type="GO" id="GO:0016787">
    <property type="term" value="F:hydrolase activity"/>
    <property type="evidence" value="ECO:0007669"/>
    <property type="project" value="UniProtKB-KW"/>
</dbReference>
<name>A0A1I6LNL9_9BACT</name>
<dbReference type="PANTHER" id="PTHR35563:SF2">
    <property type="entry name" value="BARREL METAL-DEPENDENT HYDROLASE, PUTATIVE (AFU_ORTHOLOGUE AFUA_1G16240)-RELATED"/>
    <property type="match status" value="1"/>
</dbReference>
<organism evidence="2 3">
    <name type="scientific">Granulicella pectinivorans</name>
    <dbReference type="NCBI Taxonomy" id="474950"/>
    <lineage>
        <taxon>Bacteria</taxon>
        <taxon>Pseudomonadati</taxon>
        <taxon>Acidobacteriota</taxon>
        <taxon>Terriglobia</taxon>
        <taxon>Terriglobales</taxon>
        <taxon>Acidobacteriaceae</taxon>
        <taxon>Granulicella</taxon>
    </lineage>
</organism>
<evidence type="ECO:0000259" key="1">
    <source>
        <dbReference type="Pfam" id="PF04909"/>
    </source>
</evidence>
<dbReference type="Gene3D" id="3.20.20.140">
    <property type="entry name" value="Metal-dependent hydrolases"/>
    <property type="match status" value="1"/>
</dbReference>
<dbReference type="STRING" id="474950.SAMN05421771_1018"/>
<accession>A0A1I6LNL9</accession>
<dbReference type="PANTHER" id="PTHR35563">
    <property type="entry name" value="BARREL METAL-DEPENDENT HYDROLASE, PUTATIVE (AFU_ORTHOLOGUE AFUA_1G16240)-RELATED"/>
    <property type="match status" value="1"/>
</dbReference>
<gene>
    <name evidence="2" type="ORF">SAMN05421771_1018</name>
</gene>
<evidence type="ECO:0000313" key="2">
    <source>
        <dbReference type="EMBL" id="SFS05009.1"/>
    </source>
</evidence>
<evidence type="ECO:0000313" key="3">
    <source>
        <dbReference type="Proteomes" id="UP000199024"/>
    </source>
</evidence>